<name>A0A3D8IZ91_9HELI</name>
<dbReference type="AlphaFoldDB" id="A0A3D8IZ91"/>
<organism evidence="3 4">
    <name type="scientific">Helicobacter aurati</name>
    <dbReference type="NCBI Taxonomy" id="137778"/>
    <lineage>
        <taxon>Bacteria</taxon>
        <taxon>Pseudomonadati</taxon>
        <taxon>Campylobacterota</taxon>
        <taxon>Epsilonproteobacteria</taxon>
        <taxon>Campylobacterales</taxon>
        <taxon>Helicobacteraceae</taxon>
        <taxon>Helicobacter</taxon>
    </lineage>
</organism>
<dbReference type="InterPro" id="IPR003010">
    <property type="entry name" value="C-N_Hydrolase"/>
</dbReference>
<gene>
    <name evidence="3" type="ORF">CQA66_08480</name>
</gene>
<evidence type="ECO:0000313" key="4">
    <source>
        <dbReference type="Proteomes" id="UP000256424"/>
    </source>
</evidence>
<dbReference type="Proteomes" id="UP000256424">
    <property type="component" value="Unassembled WGS sequence"/>
</dbReference>
<feature type="domain" description="CN hydrolase" evidence="2">
    <location>
        <begin position="34"/>
        <end position="257"/>
    </location>
</feature>
<keyword evidence="4" id="KW-1185">Reference proteome</keyword>
<dbReference type="OrthoDB" id="5357560at2"/>
<dbReference type="InterPro" id="IPR050345">
    <property type="entry name" value="Aliph_Amidase/BUP"/>
</dbReference>
<keyword evidence="1 3" id="KW-0378">Hydrolase</keyword>
<comment type="caution">
    <text evidence="3">The sequence shown here is derived from an EMBL/GenBank/DDBJ whole genome shotgun (WGS) entry which is preliminary data.</text>
</comment>
<evidence type="ECO:0000259" key="2">
    <source>
        <dbReference type="Pfam" id="PF00795"/>
    </source>
</evidence>
<proteinExistence type="predicted"/>
<dbReference type="Gene3D" id="3.60.110.10">
    <property type="entry name" value="Carbon-nitrogen hydrolase"/>
    <property type="match status" value="1"/>
</dbReference>
<protein>
    <submittedName>
        <fullName evidence="3">Carbon-nitrogen hydrolase family protein</fullName>
    </submittedName>
</protein>
<dbReference type="PANTHER" id="PTHR43674">
    <property type="entry name" value="NITRILASE C965.09-RELATED"/>
    <property type="match status" value="1"/>
</dbReference>
<reference evidence="3 4" key="1">
    <citation type="submission" date="2018-04" db="EMBL/GenBank/DDBJ databases">
        <title>Novel Campyloabacter and Helicobacter Species and Strains.</title>
        <authorList>
            <person name="Mannion A.J."/>
            <person name="Shen Z."/>
            <person name="Fox J.G."/>
        </authorList>
    </citation>
    <scope>NUCLEOTIDE SEQUENCE [LARGE SCALE GENOMIC DNA]</scope>
    <source>
        <strain evidence="3 4">MIT 97-5075</strain>
    </source>
</reference>
<dbReference type="RefSeq" id="WP_104762764.1">
    <property type="nucleotide sequence ID" value="NZ_FZPM01000007.1"/>
</dbReference>
<dbReference type="Pfam" id="PF00795">
    <property type="entry name" value="CN_hydrolase"/>
    <property type="match status" value="1"/>
</dbReference>
<dbReference type="EMBL" id="NXLW01000021">
    <property type="protein sequence ID" value="RDU70306.1"/>
    <property type="molecule type" value="Genomic_DNA"/>
</dbReference>
<evidence type="ECO:0000256" key="1">
    <source>
        <dbReference type="ARBA" id="ARBA00022801"/>
    </source>
</evidence>
<sequence>MKEPILFDCNNYIAILQFENLKDNNRITTYLKSIPEASIVLIGEYVLDTFFSSHWHTKPPESLKDKQKLDFLIELSALYNHTIAVPIIQYKNKGYYKNIAIINKKKSYFYSQQRMIQYQHWNEATFFSNDTSKLLKLPFVFNAGNLRYGVLFGFEAHFDELWMELKRANVDVVLVATASTFSSQARWEALLTTHAFTNSCFVARANRIGKVIANDGYEWDFYGHSFVSLGQNIIDSLRADEGMLCVDIDKESLESLKTTWGFRS</sequence>
<dbReference type="SUPFAM" id="SSF56317">
    <property type="entry name" value="Carbon-nitrogen hydrolase"/>
    <property type="match status" value="1"/>
</dbReference>
<dbReference type="PANTHER" id="PTHR43674:SF2">
    <property type="entry name" value="BETA-UREIDOPROPIONASE"/>
    <property type="match status" value="1"/>
</dbReference>
<dbReference type="CDD" id="cd07197">
    <property type="entry name" value="nitrilase"/>
    <property type="match status" value="1"/>
</dbReference>
<dbReference type="GO" id="GO:0033388">
    <property type="term" value="P:putrescine biosynthetic process from arginine"/>
    <property type="evidence" value="ECO:0007669"/>
    <property type="project" value="TreeGrafter"/>
</dbReference>
<dbReference type="GO" id="GO:0050126">
    <property type="term" value="F:N-carbamoylputrescine amidase activity"/>
    <property type="evidence" value="ECO:0007669"/>
    <property type="project" value="TreeGrafter"/>
</dbReference>
<dbReference type="InterPro" id="IPR036526">
    <property type="entry name" value="C-N_Hydrolase_sf"/>
</dbReference>
<accession>A0A3D8IZ91</accession>
<evidence type="ECO:0000313" key="3">
    <source>
        <dbReference type="EMBL" id="RDU70306.1"/>
    </source>
</evidence>